<name>A0ABT9B840_9BACT</name>
<evidence type="ECO:0000256" key="1">
    <source>
        <dbReference type="SAM" id="Phobius"/>
    </source>
</evidence>
<feature type="transmembrane region" description="Helical" evidence="1">
    <location>
        <begin position="243"/>
        <end position="263"/>
    </location>
</feature>
<keyword evidence="1" id="KW-0472">Membrane</keyword>
<keyword evidence="3" id="KW-1185">Reference proteome</keyword>
<proteinExistence type="predicted"/>
<evidence type="ECO:0000313" key="2">
    <source>
        <dbReference type="EMBL" id="MDO7874439.1"/>
    </source>
</evidence>
<protein>
    <submittedName>
        <fullName evidence="2">DUF3526 domain-containing protein</fullName>
    </submittedName>
</protein>
<feature type="transmembrane region" description="Helical" evidence="1">
    <location>
        <begin position="130"/>
        <end position="149"/>
    </location>
</feature>
<gene>
    <name evidence="2" type="ORF">Q5H93_06820</name>
</gene>
<dbReference type="PANTHER" id="PTHR43471:SF1">
    <property type="entry name" value="ABC TRANSPORTER PERMEASE PROTEIN NOSY-RELATED"/>
    <property type="match status" value="1"/>
</dbReference>
<evidence type="ECO:0000313" key="3">
    <source>
        <dbReference type="Proteomes" id="UP001176429"/>
    </source>
</evidence>
<feature type="transmembrane region" description="Helical" evidence="1">
    <location>
        <begin position="438"/>
        <end position="460"/>
    </location>
</feature>
<dbReference type="Pfam" id="PF12730">
    <property type="entry name" value="ABC2_membrane_4"/>
    <property type="match status" value="1"/>
</dbReference>
<dbReference type="RefSeq" id="WP_305005756.1">
    <property type="nucleotide sequence ID" value="NZ_JAUQSY010000004.1"/>
</dbReference>
<dbReference type="Pfam" id="PF12040">
    <property type="entry name" value="DUF3526"/>
    <property type="match status" value="1"/>
</dbReference>
<feature type="transmembrane region" description="Helical" evidence="1">
    <location>
        <begin position="21"/>
        <end position="41"/>
    </location>
</feature>
<keyword evidence="1" id="KW-1133">Transmembrane helix</keyword>
<reference evidence="2" key="1">
    <citation type="submission" date="2023-07" db="EMBL/GenBank/DDBJ databases">
        <authorList>
            <person name="Kim M.K."/>
        </authorList>
    </citation>
    <scope>NUCLEOTIDE SEQUENCE</scope>
    <source>
        <strain evidence="2">ASUV-10-1</strain>
    </source>
</reference>
<feature type="transmembrane region" description="Helical" evidence="1">
    <location>
        <begin position="170"/>
        <end position="196"/>
    </location>
</feature>
<dbReference type="Proteomes" id="UP001176429">
    <property type="component" value="Unassembled WGS sequence"/>
</dbReference>
<organism evidence="2 3">
    <name type="scientific">Hymenobacter aranciens</name>
    <dbReference type="NCBI Taxonomy" id="3063996"/>
    <lineage>
        <taxon>Bacteria</taxon>
        <taxon>Pseudomonadati</taxon>
        <taxon>Bacteroidota</taxon>
        <taxon>Cytophagia</taxon>
        <taxon>Cytophagales</taxon>
        <taxon>Hymenobacteraceae</taxon>
        <taxon>Hymenobacter</taxon>
    </lineage>
</organism>
<dbReference type="InterPro" id="IPR021913">
    <property type="entry name" value="DUF3526"/>
</dbReference>
<accession>A0ABT9B840</accession>
<feature type="transmembrane region" description="Helical" evidence="1">
    <location>
        <begin position="216"/>
        <end position="236"/>
    </location>
</feature>
<comment type="caution">
    <text evidence="2">The sequence shown here is derived from an EMBL/GenBank/DDBJ whole genome shotgun (WGS) entry which is preliminary data.</text>
</comment>
<sequence>MLRLIIQKELREIGRTGKMGWLLTGVAVLVALALYNGYAYYTDHSALLRESQRVTYEQFISQGDKNPHLGAHFGFYAYKPTADLALVDNGIEDYTGTSFYLEPHQRGVVKFREVSDATALRSFGFLNISYFAQFILPLFIFLLSHNVFAKEWENGTIKMVLSARVMARQLFAGKLLACWLLVLAVVAVLSLVPLVLLLARAEAGSLGRVLPAYGCYVLGLLAYALLLTIIGVATSLLTRNSSLALVALTGFWLLGVFLVPRLAGELARRVQPAITSVAFDDETFHDKQYGVGKQGTKDQRRDALADSVMAKYGVRRLEDLPVFFIPITIEFFEESDGRVMDRAYGAIEHNEARQNRLVLASALLSPFLAFRDFSMHLTATDMNTHHDFTQRAEAHRRRIGVIVDDFYQKNTVAGNDFWRTVPQFAYAAPGLGWRLGNAAPAIGILLLWLLGALGLMTLAYRRMRV</sequence>
<dbReference type="EMBL" id="JAUQSY010000004">
    <property type="protein sequence ID" value="MDO7874439.1"/>
    <property type="molecule type" value="Genomic_DNA"/>
</dbReference>
<keyword evidence="1" id="KW-0812">Transmembrane</keyword>
<dbReference type="PANTHER" id="PTHR43471">
    <property type="entry name" value="ABC TRANSPORTER PERMEASE"/>
    <property type="match status" value="1"/>
</dbReference>